<keyword evidence="7" id="KW-1185">Reference proteome</keyword>
<evidence type="ECO:0000256" key="2">
    <source>
        <dbReference type="ARBA" id="ARBA00022980"/>
    </source>
</evidence>
<dbReference type="GO" id="GO:0003735">
    <property type="term" value="F:structural constituent of ribosome"/>
    <property type="evidence" value="ECO:0007669"/>
    <property type="project" value="InterPro"/>
</dbReference>
<dbReference type="InterPro" id="IPR002671">
    <property type="entry name" value="Ribosomal_eL22"/>
</dbReference>
<dbReference type="GO" id="GO:0003723">
    <property type="term" value="F:RNA binding"/>
    <property type="evidence" value="ECO:0007669"/>
    <property type="project" value="TreeGrafter"/>
</dbReference>
<keyword evidence="3" id="KW-0687">Ribonucleoprotein</keyword>
<dbReference type="InterPro" id="IPR038526">
    <property type="entry name" value="Ribosomal_eL22_sf"/>
</dbReference>
<gene>
    <name evidence="6" type="ORF">F3Y22_tig00116984pilonHSYRG00130</name>
</gene>
<dbReference type="Proteomes" id="UP000436088">
    <property type="component" value="Unassembled WGS sequence"/>
</dbReference>
<evidence type="ECO:0000256" key="1">
    <source>
        <dbReference type="ARBA" id="ARBA00007817"/>
    </source>
</evidence>
<comment type="caution">
    <text evidence="6">The sequence shown here is derived from an EMBL/GenBank/DDBJ whole genome shotgun (WGS) entry which is preliminary data.</text>
</comment>
<dbReference type="EMBL" id="VEPZ02001756">
    <property type="protein sequence ID" value="KAE8657657.1"/>
    <property type="molecule type" value="Genomic_DNA"/>
</dbReference>
<organism evidence="6 7">
    <name type="scientific">Hibiscus syriacus</name>
    <name type="common">Rose of Sharon</name>
    <dbReference type="NCBI Taxonomy" id="106335"/>
    <lineage>
        <taxon>Eukaryota</taxon>
        <taxon>Viridiplantae</taxon>
        <taxon>Streptophyta</taxon>
        <taxon>Embryophyta</taxon>
        <taxon>Tracheophyta</taxon>
        <taxon>Spermatophyta</taxon>
        <taxon>Magnoliopsida</taxon>
        <taxon>eudicotyledons</taxon>
        <taxon>Gunneridae</taxon>
        <taxon>Pentapetalae</taxon>
        <taxon>rosids</taxon>
        <taxon>malvids</taxon>
        <taxon>Malvales</taxon>
        <taxon>Malvaceae</taxon>
        <taxon>Malvoideae</taxon>
        <taxon>Hibiscus</taxon>
    </lineage>
</organism>
<name>A0A6A2XML7_HIBSY</name>
<dbReference type="GO" id="GO:1990904">
    <property type="term" value="C:ribonucleoprotein complex"/>
    <property type="evidence" value="ECO:0007669"/>
    <property type="project" value="UniProtKB-KW"/>
</dbReference>
<accession>A0A6A2XML7</accession>
<dbReference type="PANTHER" id="PTHR10064:SF0">
    <property type="entry name" value="FI24544P1-RELATED"/>
    <property type="match status" value="1"/>
</dbReference>
<dbReference type="Gene3D" id="3.30.1360.210">
    <property type="match status" value="1"/>
</dbReference>
<dbReference type="AlphaFoldDB" id="A0A6A2XML7"/>
<dbReference type="Pfam" id="PF01776">
    <property type="entry name" value="Ribosomal_L22e"/>
    <property type="match status" value="2"/>
</dbReference>
<evidence type="ECO:0000256" key="3">
    <source>
        <dbReference type="ARBA" id="ARBA00023274"/>
    </source>
</evidence>
<proteinExistence type="inferred from homology"/>
<reference evidence="6" key="1">
    <citation type="submission" date="2019-09" db="EMBL/GenBank/DDBJ databases">
        <title>Draft genome information of white flower Hibiscus syriacus.</title>
        <authorList>
            <person name="Kim Y.-M."/>
        </authorList>
    </citation>
    <scope>NUCLEOTIDE SEQUENCE [LARGE SCALE GENOMIC DNA]</scope>
    <source>
        <strain evidence="6">YM2019G1</strain>
    </source>
</reference>
<evidence type="ECO:0000313" key="6">
    <source>
        <dbReference type="EMBL" id="KAE8657657.1"/>
    </source>
</evidence>
<evidence type="ECO:0000256" key="4">
    <source>
        <dbReference type="ARBA" id="ARBA00040613"/>
    </source>
</evidence>
<comment type="similarity">
    <text evidence="1">Belongs to the eukaryotic ribosomal protein eL22 family.</text>
</comment>
<evidence type="ECO:0000313" key="7">
    <source>
        <dbReference type="Proteomes" id="UP000436088"/>
    </source>
</evidence>
<dbReference type="GO" id="GO:0005840">
    <property type="term" value="C:ribosome"/>
    <property type="evidence" value="ECO:0007669"/>
    <property type="project" value="UniProtKB-KW"/>
</dbReference>
<dbReference type="PANTHER" id="PTHR10064">
    <property type="entry name" value="60S RIBOSOMAL PROTEIN L22"/>
    <property type="match status" value="1"/>
</dbReference>
<dbReference type="GO" id="GO:0002181">
    <property type="term" value="P:cytoplasmic translation"/>
    <property type="evidence" value="ECO:0007669"/>
    <property type="project" value="TreeGrafter"/>
</dbReference>
<keyword evidence="2 6" id="KW-0689">Ribosomal protein</keyword>
<sequence>MSRGAAARPKGKKKGATFTIDCSKPVDDKIMDIALLEKFLQERIKVGGKLVHSVILSLSPTKRTESPSCRTPTFPSGFLHFSPHLLANIRSGCLRAFDFAGLESFCCFKPSLDWPPESFFLRRALRATAALILPWMYVKYLTKKYLKKHNVRDWLWVIASNKDRSVYELRYFNVADNEGEEEE</sequence>
<protein>
    <recommendedName>
        <fullName evidence="4">Large ribosomal subunit protein eL22</fullName>
    </recommendedName>
    <alternativeName>
        <fullName evidence="5">60S ribosomal protein L22</fullName>
    </alternativeName>
</protein>
<evidence type="ECO:0000256" key="5">
    <source>
        <dbReference type="ARBA" id="ARBA00041214"/>
    </source>
</evidence>